<feature type="region of interest" description="Disordered" evidence="1">
    <location>
        <begin position="917"/>
        <end position="989"/>
    </location>
</feature>
<protein>
    <recommendedName>
        <fullName evidence="4">NUP1-like protein</fullName>
    </recommendedName>
</protein>
<dbReference type="EMBL" id="OX365910">
    <property type="protein sequence ID" value="CAI4051512.1"/>
    <property type="molecule type" value="Genomic_DNA"/>
</dbReference>
<feature type="compositionally biased region" description="Basic and acidic residues" evidence="1">
    <location>
        <begin position="496"/>
        <end position="510"/>
    </location>
</feature>
<feature type="region of interest" description="Disordered" evidence="1">
    <location>
        <begin position="838"/>
        <end position="895"/>
    </location>
</feature>
<evidence type="ECO:0000313" key="2">
    <source>
        <dbReference type="EMBL" id="CAI4051512.1"/>
    </source>
</evidence>
<feature type="compositionally biased region" description="Polar residues" evidence="1">
    <location>
        <begin position="636"/>
        <end position="675"/>
    </location>
</feature>
<dbReference type="Proteomes" id="UP001162087">
    <property type="component" value="Chromosome 15"/>
</dbReference>
<reference evidence="2" key="1">
    <citation type="submission" date="2022-10" db="EMBL/GenBank/DDBJ databases">
        <authorList>
            <person name="Byrne P K."/>
        </authorList>
    </citation>
    <scope>NUCLEOTIDE SEQUENCE</scope>
    <source>
        <strain evidence="2">IFO1802</strain>
    </source>
</reference>
<gene>
    <name evidence="2" type="primary">SKDI15G2480</name>
    <name evidence="2" type="ORF">SKDI_15G2480</name>
</gene>
<evidence type="ECO:0000313" key="3">
    <source>
        <dbReference type="Proteomes" id="UP001162087"/>
    </source>
</evidence>
<evidence type="ECO:0000256" key="1">
    <source>
        <dbReference type="SAM" id="MobiDB-lite"/>
    </source>
</evidence>
<proteinExistence type="predicted"/>
<accession>A0AA35J9K4</accession>
<feature type="compositionally biased region" description="Polar residues" evidence="1">
    <location>
        <begin position="917"/>
        <end position="974"/>
    </location>
</feature>
<evidence type="ECO:0008006" key="4">
    <source>
        <dbReference type="Google" id="ProtNLM"/>
    </source>
</evidence>
<feature type="region of interest" description="Disordered" evidence="1">
    <location>
        <begin position="406"/>
        <end position="711"/>
    </location>
</feature>
<dbReference type="AlphaFoldDB" id="A0AA35J9K4"/>
<keyword evidence="3" id="KW-1185">Reference proteome</keyword>
<feature type="compositionally biased region" description="Polar residues" evidence="1">
    <location>
        <begin position="576"/>
        <end position="596"/>
    </location>
</feature>
<sequence length="1091" mass="115343">MTASTSSVLSSPREGKRSFSSTIKLFFTNSNKKRPFTKKVFDSDFPYANHLEEPDVGNRLHVKKRKRISGTSQQNTRLLQDNNTAPIIIYGAEDTERPPVLPILPIQRLRLLREKQKLRNIRELRSLQSSKSRSIPSSMILDSHGNTDDKDSYIRTSSTPSPIKKFPCAEQFTEGDSKNITAGLPVLRSLKNRANRERFEAQSKGTVWSANFEYDLSEYDALQEQNSNSNDIDTGNDQTTNANEKNNKNNDVSGNLAVNPEASSGVEGLNMDINSNRLSSSQKNLLLNGSTFTVTKSPAIPTLKKISDPKKIKESVVLPTIGFDFIKDNETPSKKTSPITDPSMDSVFKSSSTIPEAVTLTKSVHTPKLSFNLGQNASEVKATANATPPSTLFNFGGKSDTVSSVNKPFTFGNPSEEDKKPGKPQVLAFSSSKSETMSGTAPKSTAPAFTFGKHKKNNERVGEDGDDDNEPRRKRRAPVSEVTNAKPLFSLGDASNQEKDKNVETKKTASEKPSFAFSPVDEQAERGPSFMSGKEAEETNKMEPPQAFTFGKPASVKESGTKPSESSLAFEKPTFTFGQSAGVSKTTEANTKSVFSFNKPAEETKSGSTSNAGVKPLFTFSSKPAGGQPLADGASKPTSTFSFTKPAQKDSSAVSEAKNPSFTFETSASSSQQKPLFSFGTGSDAAKEPAGPKTSFSFAKPSAEKADEKATSPSFMFNAPATNHIAGSNTKPSFSFGASELVKPSAATVAGSGEKTSGGFSFTKFDDKKEKSATPTSFFKGSASTTPVSVLGKPAVSTANTISKSAFSLGAANIEAANVAPSSKSFSFNTLGSGNNAITTNKNNNNNTTGTNVAGKFNFGKPPQNESISTSTNGGGPGFNFSRPGTATNSITSDPSSFNFGGNDVADLNPFTSAPASNNAGLLNKPTSMSTQSASATPAFNFTGNNSAPSTSSVFNMNNNSGSNTVFGGSNTNLPQQSQNSSFNTNNSFTPSTVPNMNFGGFNGGIANSAAGVVKPTDIFGGNAPSGLNVNVMNPSSVFGGAGGTPSFGQVHSVSNQMGMVMNNGTSVGTNAVASGVMANRKIARMRHSKR</sequence>
<dbReference type="GeneID" id="80927136"/>
<feature type="region of interest" description="Disordered" evidence="1">
    <location>
        <begin position="135"/>
        <end position="166"/>
    </location>
</feature>
<feature type="compositionally biased region" description="Low complexity" evidence="1">
    <location>
        <begin position="975"/>
        <end position="989"/>
    </location>
</feature>
<name>A0AA35J9K4_SACK1</name>
<dbReference type="RefSeq" id="XP_056085111.1">
    <property type="nucleotide sequence ID" value="XM_056231276.1"/>
</dbReference>
<organism evidence="2 3">
    <name type="scientific">Saccharomyces kudriavzevii (strain ATCC MYA-4449 / AS 2.2408 / CBS 8840 / NBRC 1802 / NCYC 2889)</name>
    <name type="common">Yeast</name>
    <dbReference type="NCBI Taxonomy" id="226230"/>
    <lineage>
        <taxon>Eukaryota</taxon>
        <taxon>Fungi</taxon>
        <taxon>Dikarya</taxon>
        <taxon>Ascomycota</taxon>
        <taxon>Saccharomycotina</taxon>
        <taxon>Saccharomycetes</taxon>
        <taxon>Saccharomycetales</taxon>
        <taxon>Saccharomycetaceae</taxon>
        <taxon>Saccharomyces</taxon>
    </lineage>
</organism>
<feature type="compositionally biased region" description="Polar residues" evidence="1">
    <location>
        <begin position="428"/>
        <end position="443"/>
    </location>
</feature>
<feature type="compositionally biased region" description="Polar residues" evidence="1">
    <location>
        <begin position="883"/>
        <end position="895"/>
    </location>
</feature>
<feature type="region of interest" description="Disordered" evidence="1">
    <location>
        <begin position="226"/>
        <end position="269"/>
    </location>
</feature>
<feature type="compositionally biased region" description="Low complexity" evidence="1">
    <location>
        <begin position="838"/>
        <end position="852"/>
    </location>
</feature>
<feature type="compositionally biased region" description="Polar residues" evidence="1">
    <location>
        <begin position="226"/>
        <end position="240"/>
    </location>
</feature>